<accession>A0A9D4DH66</accession>
<evidence type="ECO:0000256" key="1">
    <source>
        <dbReference type="SAM" id="Phobius"/>
    </source>
</evidence>
<keyword evidence="1" id="KW-1133">Transmembrane helix</keyword>
<evidence type="ECO:0000313" key="2">
    <source>
        <dbReference type="EMBL" id="KAH3748440.1"/>
    </source>
</evidence>
<dbReference type="Proteomes" id="UP000828390">
    <property type="component" value="Unassembled WGS sequence"/>
</dbReference>
<dbReference type="EMBL" id="JAIWYP010000010">
    <property type="protein sequence ID" value="KAH3748440.1"/>
    <property type="molecule type" value="Genomic_DNA"/>
</dbReference>
<reference evidence="2" key="2">
    <citation type="submission" date="2020-11" db="EMBL/GenBank/DDBJ databases">
        <authorList>
            <person name="McCartney M.A."/>
            <person name="Auch B."/>
            <person name="Kono T."/>
            <person name="Mallez S."/>
            <person name="Becker A."/>
            <person name="Gohl D.M."/>
            <person name="Silverstein K.A.T."/>
            <person name="Koren S."/>
            <person name="Bechman K.B."/>
            <person name="Herman A."/>
            <person name="Abrahante J.E."/>
            <person name="Garbe J."/>
        </authorList>
    </citation>
    <scope>NUCLEOTIDE SEQUENCE</scope>
    <source>
        <strain evidence="2">Duluth1</strain>
        <tissue evidence="2">Whole animal</tissue>
    </source>
</reference>
<gene>
    <name evidence="2" type="ORF">DPMN_182886</name>
</gene>
<keyword evidence="1" id="KW-0812">Transmembrane</keyword>
<reference evidence="2" key="1">
    <citation type="journal article" date="2019" name="bioRxiv">
        <title>The Genome of the Zebra Mussel, Dreissena polymorpha: A Resource for Invasive Species Research.</title>
        <authorList>
            <person name="McCartney M.A."/>
            <person name="Auch B."/>
            <person name="Kono T."/>
            <person name="Mallez S."/>
            <person name="Zhang Y."/>
            <person name="Obille A."/>
            <person name="Becker A."/>
            <person name="Abrahante J.E."/>
            <person name="Garbe J."/>
            <person name="Badalamenti J.P."/>
            <person name="Herman A."/>
            <person name="Mangelson H."/>
            <person name="Liachko I."/>
            <person name="Sullivan S."/>
            <person name="Sone E.D."/>
            <person name="Koren S."/>
            <person name="Silverstein K.A.T."/>
            <person name="Beckman K.B."/>
            <person name="Gohl D.M."/>
        </authorList>
    </citation>
    <scope>NUCLEOTIDE SEQUENCE</scope>
    <source>
        <strain evidence="2">Duluth1</strain>
        <tissue evidence="2">Whole animal</tissue>
    </source>
</reference>
<sequence>MSYIDSVYPTYKPKMPVDNVDNAGNSLENKNGIPVLVFAGSVGGLLVVIVIGVVIVVVNKRQGKII</sequence>
<organism evidence="2 3">
    <name type="scientific">Dreissena polymorpha</name>
    <name type="common">Zebra mussel</name>
    <name type="synonym">Mytilus polymorpha</name>
    <dbReference type="NCBI Taxonomy" id="45954"/>
    <lineage>
        <taxon>Eukaryota</taxon>
        <taxon>Metazoa</taxon>
        <taxon>Spiralia</taxon>
        <taxon>Lophotrochozoa</taxon>
        <taxon>Mollusca</taxon>
        <taxon>Bivalvia</taxon>
        <taxon>Autobranchia</taxon>
        <taxon>Heteroconchia</taxon>
        <taxon>Euheterodonta</taxon>
        <taxon>Imparidentia</taxon>
        <taxon>Neoheterodontei</taxon>
        <taxon>Myida</taxon>
        <taxon>Dreissenoidea</taxon>
        <taxon>Dreissenidae</taxon>
        <taxon>Dreissena</taxon>
    </lineage>
</organism>
<keyword evidence="3" id="KW-1185">Reference proteome</keyword>
<name>A0A9D4DH66_DREPO</name>
<keyword evidence="1" id="KW-0472">Membrane</keyword>
<feature type="transmembrane region" description="Helical" evidence="1">
    <location>
        <begin position="35"/>
        <end position="58"/>
    </location>
</feature>
<comment type="caution">
    <text evidence="2">The sequence shown here is derived from an EMBL/GenBank/DDBJ whole genome shotgun (WGS) entry which is preliminary data.</text>
</comment>
<protein>
    <submittedName>
        <fullName evidence="2">Uncharacterized protein</fullName>
    </submittedName>
</protein>
<dbReference type="AlphaFoldDB" id="A0A9D4DH66"/>
<proteinExistence type="predicted"/>
<evidence type="ECO:0000313" key="3">
    <source>
        <dbReference type="Proteomes" id="UP000828390"/>
    </source>
</evidence>
<dbReference type="NCBIfam" id="NF041738">
    <property type="entry name" value="GG_III-CTERM"/>
    <property type="match status" value="1"/>
</dbReference>